<keyword evidence="1" id="KW-0472">Membrane</keyword>
<dbReference type="AlphaFoldDB" id="A0A1F4VLW4"/>
<feature type="transmembrane region" description="Helical" evidence="1">
    <location>
        <begin position="12"/>
        <end position="35"/>
    </location>
</feature>
<dbReference type="STRING" id="1802630.A3H26_00735"/>
<keyword evidence="1" id="KW-1133">Transmembrane helix</keyword>
<evidence type="ECO:0000313" key="3">
    <source>
        <dbReference type="Proteomes" id="UP000177763"/>
    </source>
</evidence>
<reference evidence="2 3" key="1">
    <citation type="journal article" date="2016" name="Nat. Commun.">
        <title>Thousands of microbial genomes shed light on interconnected biogeochemical processes in an aquifer system.</title>
        <authorList>
            <person name="Anantharaman K."/>
            <person name="Brown C.T."/>
            <person name="Hug L.A."/>
            <person name="Sharon I."/>
            <person name="Castelle C.J."/>
            <person name="Probst A.J."/>
            <person name="Thomas B.C."/>
            <person name="Singh A."/>
            <person name="Wilkins M.J."/>
            <person name="Karaoz U."/>
            <person name="Brodie E.L."/>
            <person name="Williams K.H."/>
            <person name="Hubbard S.S."/>
            <person name="Banfield J.F."/>
        </authorList>
    </citation>
    <scope>NUCLEOTIDE SEQUENCE [LARGE SCALE GENOMIC DNA]</scope>
</reference>
<gene>
    <name evidence="2" type="ORF">A3H26_00735</name>
</gene>
<name>A0A1F4VLW4_UNCKA</name>
<evidence type="ECO:0000313" key="2">
    <source>
        <dbReference type="EMBL" id="OGC57793.1"/>
    </source>
</evidence>
<protein>
    <recommendedName>
        <fullName evidence="4">Type 4 fimbrial biogenesis protein PilX N-terminal domain-containing protein</fullName>
    </recommendedName>
</protein>
<accession>A0A1F4VLW4</accession>
<evidence type="ECO:0000256" key="1">
    <source>
        <dbReference type="SAM" id="Phobius"/>
    </source>
</evidence>
<evidence type="ECO:0008006" key="4">
    <source>
        <dbReference type="Google" id="ProtNLM"/>
    </source>
</evidence>
<comment type="caution">
    <text evidence="2">The sequence shown here is derived from an EMBL/GenBank/DDBJ whole genome shotgun (WGS) entry which is preliminary data.</text>
</comment>
<organism evidence="2 3">
    <name type="scientific">candidate division WWE3 bacterium RIFCSPLOWO2_12_FULL_36_10</name>
    <dbReference type="NCBI Taxonomy" id="1802630"/>
    <lineage>
        <taxon>Bacteria</taxon>
        <taxon>Katanobacteria</taxon>
    </lineage>
</organism>
<sequence>MQGKKENQKGQTLIIVILTMMMALAVGISVSSRFLKSVNVTTRSDSSNRSLAVAEALAERLLVKPYATLKGYIDFGNCGTECALTINGEDGISATAGAVLSYVGNSTSALSVSLKRNKSIEVDLTDYTANKTLSVCWNNPSTGGEASITGFLVYGNGSSTYVLSNFAYNSLSSVYSSNGFSQAATNFGYTNCFNIAGQTTPKLLRLKSVYNDVDAFVIPAPGVSLPIQGILIKSTGSVKDLTRVVSVIKSAASLPTSFDYAIQMKSTTTTFSN</sequence>
<dbReference type="EMBL" id="MEVN01000005">
    <property type="protein sequence ID" value="OGC57793.1"/>
    <property type="molecule type" value="Genomic_DNA"/>
</dbReference>
<dbReference type="Proteomes" id="UP000177763">
    <property type="component" value="Unassembled WGS sequence"/>
</dbReference>
<proteinExistence type="predicted"/>
<keyword evidence="1" id="KW-0812">Transmembrane</keyword>